<dbReference type="EMBL" id="BQNB010009430">
    <property type="protein sequence ID" value="GJS63422.1"/>
    <property type="molecule type" value="Genomic_DNA"/>
</dbReference>
<accession>A0ABQ4XDP9</accession>
<sequence length="261" mass="29625">MISNIISYKDKAINLTMATMPKNVIATGKENGDMLIDSIKNGPFQFKKEITIPAANIILLGLPIDIYTLINHYQTAKEIWDQVKELMEGTELTLQERESKLYDEFDRFVIAGKQVKDLHNVNFDQLYDFLKHNEKDAKEIREMRQRYPDPLALHVVHSFVVEVTQLDSEFVVPLFLPTDGLITSLNKAMLFFSSAISSRFLPTNNQLRTSFNPRTQTTIQDGRVTVQNVQGRRSQGYAVNTGKSQATRTRAINNVGDANAN</sequence>
<gene>
    <name evidence="1" type="ORF">Tco_0677986</name>
</gene>
<evidence type="ECO:0008006" key="3">
    <source>
        <dbReference type="Google" id="ProtNLM"/>
    </source>
</evidence>
<reference evidence="1" key="2">
    <citation type="submission" date="2022-01" db="EMBL/GenBank/DDBJ databases">
        <authorList>
            <person name="Yamashiro T."/>
            <person name="Shiraishi A."/>
            <person name="Satake H."/>
            <person name="Nakayama K."/>
        </authorList>
    </citation>
    <scope>NUCLEOTIDE SEQUENCE</scope>
</reference>
<proteinExistence type="predicted"/>
<organism evidence="1 2">
    <name type="scientific">Tanacetum coccineum</name>
    <dbReference type="NCBI Taxonomy" id="301880"/>
    <lineage>
        <taxon>Eukaryota</taxon>
        <taxon>Viridiplantae</taxon>
        <taxon>Streptophyta</taxon>
        <taxon>Embryophyta</taxon>
        <taxon>Tracheophyta</taxon>
        <taxon>Spermatophyta</taxon>
        <taxon>Magnoliopsida</taxon>
        <taxon>eudicotyledons</taxon>
        <taxon>Gunneridae</taxon>
        <taxon>Pentapetalae</taxon>
        <taxon>asterids</taxon>
        <taxon>campanulids</taxon>
        <taxon>Asterales</taxon>
        <taxon>Asteraceae</taxon>
        <taxon>Asteroideae</taxon>
        <taxon>Anthemideae</taxon>
        <taxon>Anthemidinae</taxon>
        <taxon>Tanacetum</taxon>
    </lineage>
</organism>
<dbReference type="Proteomes" id="UP001151760">
    <property type="component" value="Unassembled WGS sequence"/>
</dbReference>
<name>A0ABQ4XDP9_9ASTR</name>
<protein>
    <recommendedName>
        <fullName evidence="3">Integrase, catalytic region, zinc finger, CCHC-type, peptidase aspartic, catalytic</fullName>
    </recommendedName>
</protein>
<evidence type="ECO:0000313" key="1">
    <source>
        <dbReference type="EMBL" id="GJS63422.1"/>
    </source>
</evidence>
<evidence type="ECO:0000313" key="2">
    <source>
        <dbReference type="Proteomes" id="UP001151760"/>
    </source>
</evidence>
<keyword evidence="2" id="KW-1185">Reference proteome</keyword>
<comment type="caution">
    <text evidence="1">The sequence shown here is derived from an EMBL/GenBank/DDBJ whole genome shotgun (WGS) entry which is preliminary data.</text>
</comment>
<reference evidence="1" key="1">
    <citation type="journal article" date="2022" name="Int. J. Mol. Sci.">
        <title>Draft Genome of Tanacetum Coccineum: Genomic Comparison of Closely Related Tanacetum-Family Plants.</title>
        <authorList>
            <person name="Yamashiro T."/>
            <person name="Shiraishi A."/>
            <person name="Nakayama K."/>
            <person name="Satake H."/>
        </authorList>
    </citation>
    <scope>NUCLEOTIDE SEQUENCE</scope>
</reference>